<comment type="caution">
    <text evidence="3">The sequence shown here is derived from an EMBL/GenBank/DDBJ whole genome shotgun (WGS) entry which is preliminary data.</text>
</comment>
<feature type="domain" description="DUF4872" evidence="2">
    <location>
        <begin position="152"/>
        <end position="323"/>
    </location>
</feature>
<protein>
    <submittedName>
        <fullName evidence="3">BtrH N-terminal domain-containing protein</fullName>
    </submittedName>
</protein>
<reference evidence="3 4" key="1">
    <citation type="submission" date="2022-07" db="EMBL/GenBank/DDBJ databases">
        <authorList>
            <person name="Phongsopitanun W."/>
            <person name="Tanasupawat S."/>
        </authorList>
    </citation>
    <scope>NUCLEOTIDE SEQUENCE [LARGE SCALE GENOMIC DNA]</scope>
    <source>
        <strain evidence="3 4">RCU-064</strain>
    </source>
</reference>
<feature type="domain" description="Butirosin biosynthesis protein H N-terminal" evidence="1">
    <location>
        <begin position="13"/>
        <end position="137"/>
    </location>
</feature>
<organism evidence="3 4">
    <name type="scientific">Streptomyces rugosispiralis</name>
    <dbReference type="NCBI Taxonomy" id="2967341"/>
    <lineage>
        <taxon>Bacteria</taxon>
        <taxon>Bacillati</taxon>
        <taxon>Actinomycetota</taxon>
        <taxon>Actinomycetes</taxon>
        <taxon>Kitasatosporales</taxon>
        <taxon>Streptomycetaceae</taxon>
        <taxon>Streptomyces</taxon>
    </lineage>
</organism>
<proteinExistence type="predicted"/>
<dbReference type="EMBL" id="JANIAA010000003">
    <property type="protein sequence ID" value="MCQ8188271.1"/>
    <property type="molecule type" value="Genomic_DNA"/>
</dbReference>
<dbReference type="RefSeq" id="WP_256649428.1">
    <property type="nucleotide sequence ID" value="NZ_JANIAA010000003.1"/>
</dbReference>
<dbReference type="Pfam" id="PF16169">
    <property type="entry name" value="DUF4872"/>
    <property type="match status" value="1"/>
</dbReference>
<evidence type="ECO:0000313" key="4">
    <source>
        <dbReference type="Proteomes" id="UP001204746"/>
    </source>
</evidence>
<evidence type="ECO:0000313" key="3">
    <source>
        <dbReference type="EMBL" id="MCQ8188271.1"/>
    </source>
</evidence>
<dbReference type="InterPro" id="IPR026935">
    <property type="entry name" value="BtrH_N"/>
</dbReference>
<keyword evidence="4" id="KW-1185">Reference proteome</keyword>
<gene>
    <name evidence="3" type="ORF">NP777_08440</name>
</gene>
<dbReference type="InterPro" id="IPR032369">
    <property type="entry name" value="DUF4872"/>
</dbReference>
<accession>A0ABT1UTC6</accession>
<evidence type="ECO:0000259" key="2">
    <source>
        <dbReference type="Pfam" id="PF16169"/>
    </source>
</evidence>
<name>A0ABT1UTC6_9ACTN</name>
<dbReference type="Proteomes" id="UP001204746">
    <property type="component" value="Unassembled WGS sequence"/>
</dbReference>
<sequence length="328" mass="36325">MSLIDAQPFVGRHCESTTLVNLLRQCDIDLSEPLVFGLGSGLSFGYWHTKKMPTPFIGGRIRPDRLTANVTDSLGLRLTVRETSSPKRARERLVHELDSGTAVGLKLDRFHLDYSTDRYRFAAHYVACIGREDDRFALVETRPLGLQWTSGDALALARSARGPMSSRSLSFTINPPEGSLPDLGDVARQSIRTTAEDFLNPPISNFGFRGMRKAAGLMPGWMDNLESPEEALAEISTIMEDGGTGGGLFRAMWADFLAEAADLTGVPEFRDLSDAYRVVSRKWTDVAELLREAGTASSRGPVEHAAKLVRELAEEELHLMRQLMERSR</sequence>
<dbReference type="Pfam" id="PF14399">
    <property type="entry name" value="BtrH_N"/>
    <property type="match status" value="1"/>
</dbReference>
<evidence type="ECO:0000259" key="1">
    <source>
        <dbReference type="Pfam" id="PF14399"/>
    </source>
</evidence>